<dbReference type="InterPro" id="IPR025857">
    <property type="entry name" value="MacB_PCD"/>
</dbReference>
<keyword evidence="4 8" id="KW-1133">Transmembrane helix</keyword>
<dbReference type="PANTHER" id="PTHR30572">
    <property type="entry name" value="MEMBRANE COMPONENT OF TRANSPORTER-RELATED"/>
    <property type="match status" value="1"/>
</dbReference>
<dbReference type="RefSeq" id="WP_015442781.1">
    <property type="nucleotide sequence ID" value="NC_020520.1"/>
</dbReference>
<keyword evidence="2" id="KW-1003">Cell membrane</keyword>
<evidence type="ECO:0000259" key="10">
    <source>
        <dbReference type="Pfam" id="PF12704"/>
    </source>
</evidence>
<feature type="domain" description="MacB-like periplasmic core" evidence="10">
    <location>
        <begin position="52"/>
        <end position="261"/>
    </location>
</feature>
<dbReference type="GO" id="GO:0005886">
    <property type="term" value="C:plasma membrane"/>
    <property type="evidence" value="ECO:0007669"/>
    <property type="project" value="UniProtKB-SubCell"/>
</dbReference>
<sequence length="420" mass="43334">MSFLSRRRNPATDPTSPDQARSTRRELGPSRLGPAAVVGVAADGLRGRKLRTALSALGITIGIAAMVGVLGLSESSRADLQAEIAALGTNLLTIEPSDGFGGGDGVLPEETVAKVGRIGPVDLVADTVSLDAAPRRNDLVSDNETKGITVIAADVDLVETLKGSVSDGVWLDEATGAYQNVVLGSVAAERFGVSDIASGTQLRIDDEWFTVIGILGEFPLSEDLDRSVFIGKEAAATTFDVELNPSAIYVRTDPDQIDAVRGVLSSTVDPESPDEVSISRPTDALEAQSAADNAFTALFLGLGAVALLVGGIGIANVMVIAVIERRNEIGLRRALGATQAHIRRQFLTEALLLSALGGAAGVGLGVAVTYVYADYEGWTVVIPNIAIVGGFGAAIAIGVVAGLYPAARAARLAPTEALRA</sequence>
<organism evidence="11 12">
    <name type="scientific">Ilumatobacter coccineus (strain NBRC 103263 / KCTC 29153 / YM16-304)</name>
    <dbReference type="NCBI Taxonomy" id="1313172"/>
    <lineage>
        <taxon>Bacteria</taxon>
        <taxon>Bacillati</taxon>
        <taxon>Actinomycetota</taxon>
        <taxon>Acidimicrobiia</taxon>
        <taxon>Acidimicrobiales</taxon>
        <taxon>Ilumatobacteraceae</taxon>
        <taxon>Ilumatobacter</taxon>
    </lineage>
</organism>
<dbReference type="InterPro" id="IPR050250">
    <property type="entry name" value="Macrolide_Exporter_MacB"/>
</dbReference>
<feature type="region of interest" description="Disordered" evidence="7">
    <location>
        <begin position="1"/>
        <end position="30"/>
    </location>
</feature>
<protein>
    <recommendedName>
        <fullName evidence="13">ABC transporter permease protein</fullName>
    </recommendedName>
</protein>
<proteinExistence type="inferred from homology"/>
<dbReference type="PANTHER" id="PTHR30572:SF4">
    <property type="entry name" value="ABC TRANSPORTER PERMEASE YTRF"/>
    <property type="match status" value="1"/>
</dbReference>
<dbReference type="KEGG" id="aym:YM304_32200"/>
<gene>
    <name evidence="11" type="ORF">YM304_32200</name>
</gene>
<evidence type="ECO:0000256" key="7">
    <source>
        <dbReference type="SAM" id="MobiDB-lite"/>
    </source>
</evidence>
<evidence type="ECO:0000256" key="5">
    <source>
        <dbReference type="ARBA" id="ARBA00023136"/>
    </source>
</evidence>
<evidence type="ECO:0000313" key="12">
    <source>
        <dbReference type="Proteomes" id="UP000011863"/>
    </source>
</evidence>
<dbReference type="EMBL" id="AP012057">
    <property type="protein sequence ID" value="BAN03534.1"/>
    <property type="molecule type" value="Genomic_DNA"/>
</dbReference>
<feature type="transmembrane region" description="Helical" evidence="8">
    <location>
        <begin position="53"/>
        <end position="72"/>
    </location>
</feature>
<dbReference type="GO" id="GO:0022857">
    <property type="term" value="F:transmembrane transporter activity"/>
    <property type="evidence" value="ECO:0007669"/>
    <property type="project" value="TreeGrafter"/>
</dbReference>
<evidence type="ECO:0008006" key="13">
    <source>
        <dbReference type="Google" id="ProtNLM"/>
    </source>
</evidence>
<keyword evidence="5 8" id="KW-0472">Membrane</keyword>
<evidence type="ECO:0000256" key="3">
    <source>
        <dbReference type="ARBA" id="ARBA00022692"/>
    </source>
</evidence>
<evidence type="ECO:0000259" key="9">
    <source>
        <dbReference type="Pfam" id="PF02687"/>
    </source>
</evidence>
<comment type="similarity">
    <text evidence="6">Belongs to the ABC-4 integral membrane protein family.</text>
</comment>
<dbReference type="AlphaFoldDB" id="A0A6C7E780"/>
<evidence type="ECO:0000256" key="4">
    <source>
        <dbReference type="ARBA" id="ARBA00022989"/>
    </source>
</evidence>
<name>A0A6C7E780_ILUCY</name>
<dbReference type="Proteomes" id="UP000011863">
    <property type="component" value="Chromosome"/>
</dbReference>
<dbReference type="InterPro" id="IPR003838">
    <property type="entry name" value="ABC3_permease_C"/>
</dbReference>
<evidence type="ECO:0000256" key="1">
    <source>
        <dbReference type="ARBA" id="ARBA00004651"/>
    </source>
</evidence>
<reference evidence="11 12" key="1">
    <citation type="journal article" date="2013" name="Int. J. Syst. Evol. Microbiol.">
        <title>Ilumatobacter nonamiense sp. nov. and Ilumatobacter coccineum sp. nov., isolated from seashore sand.</title>
        <authorList>
            <person name="Matsumoto A."/>
            <person name="Kasai H."/>
            <person name="Matsuo Y."/>
            <person name="Shizuri Y."/>
            <person name="Ichikawa N."/>
            <person name="Fujita N."/>
            <person name="Omura S."/>
            <person name="Takahashi Y."/>
        </authorList>
    </citation>
    <scope>NUCLEOTIDE SEQUENCE [LARGE SCALE GENOMIC DNA]</scope>
    <source>
        <strain evidence="12">NBRC 103263 / KCTC 29153 / YM16-304</strain>
    </source>
</reference>
<dbReference type="Pfam" id="PF02687">
    <property type="entry name" value="FtsX"/>
    <property type="match status" value="1"/>
</dbReference>
<keyword evidence="12" id="KW-1185">Reference proteome</keyword>
<evidence type="ECO:0000313" key="11">
    <source>
        <dbReference type="EMBL" id="BAN03534.1"/>
    </source>
</evidence>
<dbReference type="Pfam" id="PF12704">
    <property type="entry name" value="MacB_PCD"/>
    <property type="match status" value="1"/>
</dbReference>
<evidence type="ECO:0000256" key="8">
    <source>
        <dbReference type="SAM" id="Phobius"/>
    </source>
</evidence>
<accession>A0A6C7E780</accession>
<feature type="transmembrane region" description="Helical" evidence="8">
    <location>
        <begin position="298"/>
        <end position="323"/>
    </location>
</feature>
<feature type="domain" description="ABC3 transporter permease C-terminal" evidence="9">
    <location>
        <begin position="302"/>
        <end position="413"/>
    </location>
</feature>
<comment type="subcellular location">
    <subcellularLocation>
        <location evidence="1">Cell membrane</location>
        <topology evidence="1">Multi-pass membrane protein</topology>
    </subcellularLocation>
</comment>
<feature type="transmembrane region" description="Helical" evidence="8">
    <location>
        <begin position="385"/>
        <end position="404"/>
    </location>
</feature>
<evidence type="ECO:0000256" key="2">
    <source>
        <dbReference type="ARBA" id="ARBA00022475"/>
    </source>
</evidence>
<evidence type="ECO:0000256" key="6">
    <source>
        <dbReference type="ARBA" id="ARBA00038076"/>
    </source>
</evidence>
<feature type="transmembrane region" description="Helical" evidence="8">
    <location>
        <begin position="350"/>
        <end position="373"/>
    </location>
</feature>
<keyword evidence="3 8" id="KW-0812">Transmembrane</keyword>
<dbReference type="OrthoDB" id="9780560at2"/>